<keyword evidence="7" id="KW-1185">Reference proteome</keyword>
<evidence type="ECO:0000259" key="5">
    <source>
        <dbReference type="PROSITE" id="PS50977"/>
    </source>
</evidence>
<evidence type="ECO:0000256" key="2">
    <source>
        <dbReference type="ARBA" id="ARBA00023125"/>
    </source>
</evidence>
<feature type="domain" description="HTH tetR-type" evidence="5">
    <location>
        <begin position="53"/>
        <end position="113"/>
    </location>
</feature>
<accession>A0A6N7ZCV6</accession>
<reference evidence="6 7" key="1">
    <citation type="submission" date="2019-11" db="EMBL/GenBank/DDBJ databases">
        <title>Draft genome of Amycolatopsis RM579.</title>
        <authorList>
            <person name="Duangmal K."/>
            <person name="Mingma R."/>
        </authorList>
    </citation>
    <scope>NUCLEOTIDE SEQUENCE [LARGE SCALE GENOMIC DNA]</scope>
    <source>
        <strain evidence="6 7">RM579</strain>
    </source>
</reference>
<dbReference type="InterPro" id="IPR036271">
    <property type="entry name" value="Tet_transcr_reg_TetR-rel_C_sf"/>
</dbReference>
<evidence type="ECO:0000313" key="6">
    <source>
        <dbReference type="EMBL" id="MTD59447.1"/>
    </source>
</evidence>
<dbReference type="InterPro" id="IPR011075">
    <property type="entry name" value="TetR_C"/>
</dbReference>
<dbReference type="PRINTS" id="PR00455">
    <property type="entry name" value="HTHTETR"/>
</dbReference>
<protein>
    <submittedName>
        <fullName evidence="6">TetR family transcriptional regulator</fullName>
    </submittedName>
</protein>
<gene>
    <name evidence="6" type="ORF">GKO32_36510</name>
</gene>
<dbReference type="PANTHER" id="PTHR30055">
    <property type="entry name" value="HTH-TYPE TRANSCRIPTIONAL REGULATOR RUTR"/>
    <property type="match status" value="1"/>
</dbReference>
<feature type="DNA-binding region" description="H-T-H motif" evidence="4">
    <location>
        <begin position="76"/>
        <end position="95"/>
    </location>
</feature>
<dbReference type="InterPro" id="IPR001647">
    <property type="entry name" value="HTH_TetR"/>
</dbReference>
<proteinExistence type="predicted"/>
<dbReference type="Gene3D" id="1.10.10.60">
    <property type="entry name" value="Homeodomain-like"/>
    <property type="match status" value="1"/>
</dbReference>
<dbReference type="GO" id="GO:0003700">
    <property type="term" value="F:DNA-binding transcription factor activity"/>
    <property type="evidence" value="ECO:0007669"/>
    <property type="project" value="TreeGrafter"/>
</dbReference>
<dbReference type="SUPFAM" id="SSF46689">
    <property type="entry name" value="Homeodomain-like"/>
    <property type="match status" value="1"/>
</dbReference>
<keyword evidence="1" id="KW-0805">Transcription regulation</keyword>
<keyword evidence="3" id="KW-0804">Transcription</keyword>
<evidence type="ECO:0000256" key="3">
    <source>
        <dbReference type="ARBA" id="ARBA00023163"/>
    </source>
</evidence>
<dbReference type="OrthoDB" id="9796019at2"/>
<comment type="caution">
    <text evidence="6">The sequence shown here is derived from an EMBL/GenBank/DDBJ whole genome shotgun (WGS) entry which is preliminary data.</text>
</comment>
<evidence type="ECO:0000256" key="1">
    <source>
        <dbReference type="ARBA" id="ARBA00023015"/>
    </source>
</evidence>
<dbReference type="SUPFAM" id="SSF48498">
    <property type="entry name" value="Tetracyclin repressor-like, C-terminal domain"/>
    <property type="match status" value="1"/>
</dbReference>
<sequence length="237" mass="25996">MSHRAPDLLTIKFVKTKRIVTQLLCRGSGANGYAAVMTRGNDVAPARRPTRSEAREEVILGVAFELLAERGYEGVTMTLIAERARASKATIYRKWPDKPSLISAAIARRSELDSPTWEDDTGSLRGDLVAAVNSMVRLTVGAWGSQLLGLLEALRSDPSLRDKVRGQIAETTITADRMIFARARARGEKIRAAGTTYVFEVALASVFTRTLLDGRRPDEAYLTELVDNVLLPLALEP</sequence>
<dbReference type="PANTHER" id="PTHR30055:SF149">
    <property type="entry name" value="TETR-FAMILY TRANSCRIPTIONAL REGULATOR"/>
    <property type="match status" value="1"/>
</dbReference>
<dbReference type="PROSITE" id="PS50977">
    <property type="entry name" value="HTH_TETR_2"/>
    <property type="match status" value="1"/>
</dbReference>
<dbReference type="Gene3D" id="1.10.357.10">
    <property type="entry name" value="Tetracycline Repressor, domain 2"/>
    <property type="match status" value="1"/>
</dbReference>
<dbReference type="Proteomes" id="UP000440096">
    <property type="component" value="Unassembled WGS sequence"/>
</dbReference>
<dbReference type="InterPro" id="IPR050109">
    <property type="entry name" value="HTH-type_TetR-like_transc_reg"/>
</dbReference>
<dbReference type="EMBL" id="WMBA01000104">
    <property type="protein sequence ID" value="MTD59447.1"/>
    <property type="molecule type" value="Genomic_DNA"/>
</dbReference>
<dbReference type="GO" id="GO:0000976">
    <property type="term" value="F:transcription cis-regulatory region binding"/>
    <property type="evidence" value="ECO:0007669"/>
    <property type="project" value="TreeGrafter"/>
</dbReference>
<organism evidence="6 7">
    <name type="scientific">Amycolatopsis pithecellobii</name>
    <dbReference type="NCBI Taxonomy" id="664692"/>
    <lineage>
        <taxon>Bacteria</taxon>
        <taxon>Bacillati</taxon>
        <taxon>Actinomycetota</taxon>
        <taxon>Actinomycetes</taxon>
        <taxon>Pseudonocardiales</taxon>
        <taxon>Pseudonocardiaceae</taxon>
        <taxon>Amycolatopsis</taxon>
    </lineage>
</organism>
<dbReference type="Pfam" id="PF00440">
    <property type="entry name" value="TetR_N"/>
    <property type="match status" value="1"/>
</dbReference>
<dbReference type="InterPro" id="IPR009057">
    <property type="entry name" value="Homeodomain-like_sf"/>
</dbReference>
<name>A0A6N7ZCV6_9PSEU</name>
<keyword evidence="2 4" id="KW-0238">DNA-binding</keyword>
<dbReference type="Pfam" id="PF16859">
    <property type="entry name" value="TetR_C_11"/>
    <property type="match status" value="1"/>
</dbReference>
<dbReference type="AlphaFoldDB" id="A0A6N7ZCV6"/>
<evidence type="ECO:0000313" key="7">
    <source>
        <dbReference type="Proteomes" id="UP000440096"/>
    </source>
</evidence>
<evidence type="ECO:0000256" key="4">
    <source>
        <dbReference type="PROSITE-ProRule" id="PRU00335"/>
    </source>
</evidence>